<reference evidence="2" key="2">
    <citation type="submission" date="2021-09" db="EMBL/GenBank/DDBJ databases">
        <authorList>
            <person name="Jia N."/>
            <person name="Wang J."/>
            <person name="Shi W."/>
            <person name="Du L."/>
            <person name="Sun Y."/>
            <person name="Zhan W."/>
            <person name="Jiang J."/>
            <person name="Wang Q."/>
            <person name="Zhang B."/>
            <person name="Ji P."/>
            <person name="Sakyi L.B."/>
            <person name="Cui X."/>
            <person name="Yuan T."/>
            <person name="Jiang B."/>
            <person name="Yang W."/>
            <person name="Lam T.T.-Y."/>
            <person name="Chang Q."/>
            <person name="Ding S."/>
            <person name="Wang X."/>
            <person name="Zhu J."/>
            <person name="Ruan X."/>
            <person name="Zhao L."/>
            <person name="Wei J."/>
            <person name="Que T."/>
            <person name="Du C."/>
            <person name="Cheng J."/>
            <person name="Dai P."/>
            <person name="Han X."/>
            <person name="Huang E."/>
            <person name="Gao Y."/>
            <person name="Liu J."/>
            <person name="Shao H."/>
            <person name="Ye R."/>
            <person name="Li L."/>
            <person name="Wei W."/>
            <person name="Wang X."/>
            <person name="Wang C."/>
            <person name="Huo Q."/>
            <person name="Li W."/>
            <person name="Guo W."/>
            <person name="Chen H."/>
            <person name="Chen S."/>
            <person name="Zhou L."/>
            <person name="Zhou L."/>
            <person name="Ni X."/>
            <person name="Tian J."/>
            <person name="Zhou Y."/>
            <person name="Sheng Y."/>
            <person name="Liu T."/>
            <person name="Pan Y."/>
            <person name="Xia L."/>
            <person name="Li J."/>
            <person name="Zhao F."/>
            <person name="Cao W."/>
        </authorList>
    </citation>
    <scope>NUCLEOTIDE SEQUENCE</scope>
    <source>
        <strain evidence="2">Rmic-2018</strain>
        <tissue evidence="2">Larvae</tissue>
    </source>
</reference>
<reference evidence="2" key="1">
    <citation type="journal article" date="2020" name="Cell">
        <title>Large-Scale Comparative Analyses of Tick Genomes Elucidate Their Genetic Diversity and Vector Capacities.</title>
        <authorList>
            <consortium name="Tick Genome and Microbiome Consortium (TIGMIC)"/>
            <person name="Jia N."/>
            <person name="Wang J."/>
            <person name="Shi W."/>
            <person name="Du L."/>
            <person name="Sun Y."/>
            <person name="Zhan W."/>
            <person name="Jiang J.F."/>
            <person name="Wang Q."/>
            <person name="Zhang B."/>
            <person name="Ji P."/>
            <person name="Bell-Sakyi L."/>
            <person name="Cui X.M."/>
            <person name="Yuan T.T."/>
            <person name="Jiang B.G."/>
            <person name="Yang W.F."/>
            <person name="Lam T.T."/>
            <person name="Chang Q.C."/>
            <person name="Ding S.J."/>
            <person name="Wang X.J."/>
            <person name="Zhu J.G."/>
            <person name="Ruan X.D."/>
            <person name="Zhao L."/>
            <person name="Wei J.T."/>
            <person name="Ye R.Z."/>
            <person name="Que T.C."/>
            <person name="Du C.H."/>
            <person name="Zhou Y.H."/>
            <person name="Cheng J.X."/>
            <person name="Dai P.F."/>
            <person name="Guo W.B."/>
            <person name="Han X.H."/>
            <person name="Huang E.J."/>
            <person name="Li L.F."/>
            <person name="Wei W."/>
            <person name="Gao Y.C."/>
            <person name="Liu J.Z."/>
            <person name="Shao H.Z."/>
            <person name="Wang X."/>
            <person name="Wang C.C."/>
            <person name="Yang T.C."/>
            <person name="Huo Q.B."/>
            <person name="Li W."/>
            <person name="Chen H.Y."/>
            <person name="Chen S.E."/>
            <person name="Zhou L.G."/>
            <person name="Ni X.B."/>
            <person name="Tian J.H."/>
            <person name="Sheng Y."/>
            <person name="Liu T."/>
            <person name="Pan Y.S."/>
            <person name="Xia L.Y."/>
            <person name="Li J."/>
            <person name="Zhao F."/>
            <person name="Cao W.C."/>
        </authorList>
    </citation>
    <scope>NUCLEOTIDE SEQUENCE</scope>
    <source>
        <strain evidence="2">Rmic-2018</strain>
    </source>
</reference>
<proteinExistence type="predicted"/>
<protein>
    <submittedName>
        <fullName evidence="2">Uncharacterized protein</fullName>
    </submittedName>
</protein>
<evidence type="ECO:0000256" key="1">
    <source>
        <dbReference type="SAM" id="MobiDB-lite"/>
    </source>
</evidence>
<keyword evidence="3" id="KW-1185">Reference proteome</keyword>
<organism evidence="2 3">
    <name type="scientific">Rhipicephalus microplus</name>
    <name type="common">Cattle tick</name>
    <name type="synonym">Boophilus microplus</name>
    <dbReference type="NCBI Taxonomy" id="6941"/>
    <lineage>
        <taxon>Eukaryota</taxon>
        <taxon>Metazoa</taxon>
        <taxon>Ecdysozoa</taxon>
        <taxon>Arthropoda</taxon>
        <taxon>Chelicerata</taxon>
        <taxon>Arachnida</taxon>
        <taxon>Acari</taxon>
        <taxon>Parasitiformes</taxon>
        <taxon>Ixodida</taxon>
        <taxon>Ixodoidea</taxon>
        <taxon>Ixodidae</taxon>
        <taxon>Rhipicephalinae</taxon>
        <taxon>Rhipicephalus</taxon>
        <taxon>Boophilus</taxon>
    </lineage>
</organism>
<evidence type="ECO:0000313" key="2">
    <source>
        <dbReference type="EMBL" id="KAH7996077.1"/>
    </source>
</evidence>
<feature type="compositionally biased region" description="Basic and acidic residues" evidence="1">
    <location>
        <begin position="97"/>
        <end position="106"/>
    </location>
</feature>
<gene>
    <name evidence="2" type="ORF">HPB51_026411</name>
</gene>
<dbReference type="Proteomes" id="UP000821866">
    <property type="component" value="Unassembled WGS sequence"/>
</dbReference>
<evidence type="ECO:0000313" key="3">
    <source>
        <dbReference type="Proteomes" id="UP000821866"/>
    </source>
</evidence>
<feature type="region of interest" description="Disordered" evidence="1">
    <location>
        <begin position="82"/>
        <end position="106"/>
    </location>
</feature>
<sequence>MARPQSPSLPKVHAAMTPANARSLSGFGADLDRRPTVFVPELLPELLLIVWPAARSVLHASLQALALRIVFLPEQPNGLSLPRGQASVQAGGGSSHAHREGRPFSA</sequence>
<dbReference type="AlphaFoldDB" id="A0A9J6D353"/>
<name>A0A9J6D353_RHIMP</name>
<accession>A0A9J6D353</accession>
<comment type="caution">
    <text evidence="2">The sequence shown here is derived from an EMBL/GenBank/DDBJ whole genome shotgun (WGS) entry which is preliminary data.</text>
</comment>
<dbReference type="EMBL" id="JABSTU010000311">
    <property type="protein sequence ID" value="KAH7996077.1"/>
    <property type="molecule type" value="Genomic_DNA"/>
</dbReference>